<evidence type="ECO:0000313" key="1">
    <source>
        <dbReference type="EMBL" id="OVA05774.1"/>
    </source>
</evidence>
<evidence type="ECO:0000313" key="2">
    <source>
        <dbReference type="Proteomes" id="UP000195402"/>
    </source>
</evidence>
<reference evidence="1 2" key="1">
    <citation type="journal article" date="2017" name="Mol. Plant">
        <title>The Genome of Medicinal Plant Macleaya cordata Provides New Insights into Benzylisoquinoline Alkaloids Metabolism.</title>
        <authorList>
            <person name="Liu X."/>
            <person name="Liu Y."/>
            <person name="Huang P."/>
            <person name="Ma Y."/>
            <person name="Qing Z."/>
            <person name="Tang Q."/>
            <person name="Cao H."/>
            <person name="Cheng P."/>
            <person name="Zheng Y."/>
            <person name="Yuan Z."/>
            <person name="Zhou Y."/>
            <person name="Liu J."/>
            <person name="Tang Z."/>
            <person name="Zhuo Y."/>
            <person name="Zhang Y."/>
            <person name="Yu L."/>
            <person name="Huang J."/>
            <person name="Yang P."/>
            <person name="Peng Q."/>
            <person name="Zhang J."/>
            <person name="Jiang W."/>
            <person name="Zhang Z."/>
            <person name="Lin K."/>
            <person name="Ro D.K."/>
            <person name="Chen X."/>
            <person name="Xiong X."/>
            <person name="Shang Y."/>
            <person name="Huang S."/>
            <person name="Zeng J."/>
        </authorList>
    </citation>
    <scope>NUCLEOTIDE SEQUENCE [LARGE SCALE GENOMIC DNA]</scope>
    <source>
        <strain evidence="2">cv. BLH2017</strain>
        <tissue evidence="1">Root</tissue>
    </source>
</reference>
<dbReference type="Proteomes" id="UP000195402">
    <property type="component" value="Unassembled WGS sequence"/>
</dbReference>
<evidence type="ECO:0008006" key="3">
    <source>
        <dbReference type="Google" id="ProtNLM"/>
    </source>
</evidence>
<keyword evidence="2" id="KW-1185">Reference proteome</keyword>
<accession>A0A200Q5Q4</accession>
<dbReference type="AlphaFoldDB" id="A0A200Q5Q4"/>
<dbReference type="EMBL" id="MVGT01003007">
    <property type="protein sequence ID" value="OVA05774.1"/>
    <property type="molecule type" value="Genomic_DNA"/>
</dbReference>
<organism evidence="1 2">
    <name type="scientific">Macleaya cordata</name>
    <name type="common">Five-seeded plume-poppy</name>
    <name type="synonym">Bocconia cordata</name>
    <dbReference type="NCBI Taxonomy" id="56857"/>
    <lineage>
        <taxon>Eukaryota</taxon>
        <taxon>Viridiplantae</taxon>
        <taxon>Streptophyta</taxon>
        <taxon>Embryophyta</taxon>
        <taxon>Tracheophyta</taxon>
        <taxon>Spermatophyta</taxon>
        <taxon>Magnoliopsida</taxon>
        <taxon>Ranunculales</taxon>
        <taxon>Papaveraceae</taxon>
        <taxon>Papaveroideae</taxon>
        <taxon>Macleaya</taxon>
    </lineage>
</organism>
<proteinExistence type="predicted"/>
<gene>
    <name evidence="1" type="ORF">BVC80_9037g35</name>
</gene>
<dbReference type="OrthoDB" id="1852235at2759"/>
<comment type="caution">
    <text evidence="1">The sequence shown here is derived from an EMBL/GenBank/DDBJ whole genome shotgun (WGS) entry which is preliminary data.</text>
</comment>
<sequence>MANQQPSTPLHGTNSYVFTVEGSSIDVSEYIGVSVEDGGKVLEISYRRHNSYAWVSKRFELPQDANTDAPISAVYLNKELIVSVKKLNKPKVTQYIASD</sequence>
<protein>
    <recommendedName>
        <fullName evidence="3">SHSP domain-containing protein</fullName>
    </recommendedName>
</protein>
<name>A0A200Q5Q4_MACCD</name>
<dbReference type="InParanoid" id="A0A200Q5Q4"/>